<dbReference type="Proteomes" id="UP000557217">
    <property type="component" value="Unassembled WGS sequence"/>
</dbReference>
<evidence type="ECO:0000313" key="1">
    <source>
        <dbReference type="EMBL" id="MBB5148424.1"/>
    </source>
</evidence>
<dbReference type="EMBL" id="JACHGZ010000006">
    <property type="protein sequence ID" value="MBB5148424.1"/>
    <property type="molecule type" value="Genomic_DNA"/>
</dbReference>
<dbReference type="InterPro" id="IPR038765">
    <property type="entry name" value="Papain-like_cys_pep_sf"/>
</dbReference>
<dbReference type="AlphaFoldDB" id="A0A840PTB8"/>
<reference evidence="1 2" key="1">
    <citation type="submission" date="2020-08" db="EMBL/GenBank/DDBJ databases">
        <title>Genomic Encyclopedia of Type Strains, Phase IV (KMG-IV): sequencing the most valuable type-strain genomes for metagenomic binning, comparative biology and taxonomic classification.</title>
        <authorList>
            <person name="Goeker M."/>
        </authorList>
    </citation>
    <scope>NUCLEOTIDE SEQUENCE [LARGE SCALE GENOMIC DNA]</scope>
    <source>
        <strain evidence="1 2">DSM 10633</strain>
    </source>
</reference>
<dbReference type="RefSeq" id="WP_168412094.1">
    <property type="nucleotide sequence ID" value="NZ_JAAXPW010000007.1"/>
</dbReference>
<proteinExistence type="predicted"/>
<sequence>MEKVYLLFTDTGTLFTRMIKLYTKKTYNHASIAFDSNFQEVYSFGRKYPNNPFIGGFVKEDLRSTLFLKSRGAVYSIWATKEQIARMKEIIKSIEAEQQKYKYNLTGLITYTFNKPSHRKNAYFCSQFVAHVLKEGANYEFHKPISLISPYDLQCLTNLQLEYEGPLFHLIMNENRMNDLYRYNVG</sequence>
<keyword evidence="2" id="KW-1185">Reference proteome</keyword>
<name>A0A840PTB8_URETH</name>
<gene>
    <name evidence="1" type="ORF">HNR36_000810</name>
</gene>
<organism evidence="1 2">
    <name type="scientific">Ureibacillus thermosphaericus</name>
    <dbReference type="NCBI Taxonomy" id="51173"/>
    <lineage>
        <taxon>Bacteria</taxon>
        <taxon>Bacillati</taxon>
        <taxon>Bacillota</taxon>
        <taxon>Bacilli</taxon>
        <taxon>Bacillales</taxon>
        <taxon>Caryophanaceae</taxon>
        <taxon>Ureibacillus</taxon>
    </lineage>
</organism>
<protein>
    <submittedName>
        <fullName evidence="1">Uncharacterized protein</fullName>
    </submittedName>
</protein>
<evidence type="ECO:0000313" key="2">
    <source>
        <dbReference type="Proteomes" id="UP000557217"/>
    </source>
</evidence>
<dbReference type="Gene3D" id="3.90.1720.10">
    <property type="entry name" value="endopeptidase domain like (from Nostoc punctiforme)"/>
    <property type="match status" value="1"/>
</dbReference>
<comment type="caution">
    <text evidence="1">The sequence shown here is derived from an EMBL/GenBank/DDBJ whole genome shotgun (WGS) entry which is preliminary data.</text>
</comment>
<accession>A0A840PTB8</accession>
<dbReference type="SUPFAM" id="SSF54001">
    <property type="entry name" value="Cysteine proteinases"/>
    <property type="match status" value="1"/>
</dbReference>